<accession>A0A392URP8</accession>
<protein>
    <submittedName>
        <fullName evidence="1">Uncharacterized protein</fullName>
    </submittedName>
</protein>
<dbReference type="EMBL" id="LXQA010876489">
    <property type="protein sequence ID" value="MCI75166.1"/>
    <property type="molecule type" value="Genomic_DNA"/>
</dbReference>
<dbReference type="Proteomes" id="UP000265520">
    <property type="component" value="Unassembled WGS sequence"/>
</dbReference>
<feature type="non-terminal residue" evidence="1">
    <location>
        <position position="49"/>
    </location>
</feature>
<evidence type="ECO:0000313" key="1">
    <source>
        <dbReference type="EMBL" id="MCI75166.1"/>
    </source>
</evidence>
<organism evidence="1 2">
    <name type="scientific">Trifolium medium</name>
    <dbReference type="NCBI Taxonomy" id="97028"/>
    <lineage>
        <taxon>Eukaryota</taxon>
        <taxon>Viridiplantae</taxon>
        <taxon>Streptophyta</taxon>
        <taxon>Embryophyta</taxon>
        <taxon>Tracheophyta</taxon>
        <taxon>Spermatophyta</taxon>
        <taxon>Magnoliopsida</taxon>
        <taxon>eudicotyledons</taxon>
        <taxon>Gunneridae</taxon>
        <taxon>Pentapetalae</taxon>
        <taxon>rosids</taxon>
        <taxon>fabids</taxon>
        <taxon>Fabales</taxon>
        <taxon>Fabaceae</taxon>
        <taxon>Papilionoideae</taxon>
        <taxon>50 kb inversion clade</taxon>
        <taxon>NPAAA clade</taxon>
        <taxon>Hologalegina</taxon>
        <taxon>IRL clade</taxon>
        <taxon>Trifolieae</taxon>
        <taxon>Trifolium</taxon>
    </lineage>
</organism>
<keyword evidence="2" id="KW-1185">Reference proteome</keyword>
<feature type="non-terminal residue" evidence="1">
    <location>
        <position position="1"/>
    </location>
</feature>
<proteinExistence type="predicted"/>
<name>A0A392URP8_9FABA</name>
<evidence type="ECO:0000313" key="2">
    <source>
        <dbReference type="Proteomes" id="UP000265520"/>
    </source>
</evidence>
<dbReference type="AlphaFoldDB" id="A0A392URP8"/>
<reference evidence="1 2" key="1">
    <citation type="journal article" date="2018" name="Front. Plant Sci.">
        <title>Red Clover (Trifolium pratense) and Zigzag Clover (T. medium) - A Picture of Genomic Similarities and Differences.</title>
        <authorList>
            <person name="Dluhosova J."/>
            <person name="Istvanek J."/>
            <person name="Nedelnik J."/>
            <person name="Repkova J."/>
        </authorList>
    </citation>
    <scope>NUCLEOTIDE SEQUENCE [LARGE SCALE GENOMIC DNA]</scope>
    <source>
        <strain evidence="2">cv. 10/8</strain>
        <tissue evidence="1">Leaf</tissue>
    </source>
</reference>
<sequence>AGSVAVWNLRAAQGYCCVAPFSEQAAGVLPGRASGAARQHQFLRKSKHV</sequence>
<comment type="caution">
    <text evidence="1">The sequence shown here is derived from an EMBL/GenBank/DDBJ whole genome shotgun (WGS) entry which is preliminary data.</text>
</comment>